<name>A0ACC2GIR1_DALPE</name>
<evidence type="ECO:0000313" key="1">
    <source>
        <dbReference type="EMBL" id="KAJ8003556.1"/>
    </source>
</evidence>
<keyword evidence="2" id="KW-1185">Reference proteome</keyword>
<gene>
    <name evidence="1" type="ORF">DPEC_G00149580</name>
</gene>
<reference evidence="1" key="1">
    <citation type="submission" date="2021-05" db="EMBL/GenBank/DDBJ databases">
        <authorList>
            <person name="Pan Q."/>
            <person name="Jouanno E."/>
            <person name="Zahm M."/>
            <person name="Klopp C."/>
            <person name="Cabau C."/>
            <person name="Louis A."/>
            <person name="Berthelot C."/>
            <person name="Parey E."/>
            <person name="Roest Crollius H."/>
            <person name="Montfort J."/>
            <person name="Robinson-Rechavi M."/>
            <person name="Bouchez O."/>
            <person name="Lampietro C."/>
            <person name="Lopez Roques C."/>
            <person name="Donnadieu C."/>
            <person name="Postlethwait J."/>
            <person name="Bobe J."/>
            <person name="Dillon D."/>
            <person name="Chandos A."/>
            <person name="von Hippel F."/>
            <person name="Guiguen Y."/>
        </authorList>
    </citation>
    <scope>NUCLEOTIDE SEQUENCE</scope>
    <source>
        <strain evidence="1">YG-Jan2019</strain>
    </source>
</reference>
<proteinExistence type="predicted"/>
<evidence type="ECO:0000313" key="2">
    <source>
        <dbReference type="Proteomes" id="UP001157502"/>
    </source>
</evidence>
<comment type="caution">
    <text evidence="1">The sequence shown here is derived from an EMBL/GenBank/DDBJ whole genome shotgun (WGS) entry which is preliminary data.</text>
</comment>
<accession>A0ACC2GIR1</accession>
<dbReference type="Proteomes" id="UP001157502">
    <property type="component" value="Chromosome 12"/>
</dbReference>
<dbReference type="EMBL" id="CM055739">
    <property type="protein sequence ID" value="KAJ8003556.1"/>
    <property type="molecule type" value="Genomic_DNA"/>
</dbReference>
<organism evidence="1 2">
    <name type="scientific">Dallia pectoralis</name>
    <name type="common">Alaska blackfish</name>
    <dbReference type="NCBI Taxonomy" id="75939"/>
    <lineage>
        <taxon>Eukaryota</taxon>
        <taxon>Metazoa</taxon>
        <taxon>Chordata</taxon>
        <taxon>Craniata</taxon>
        <taxon>Vertebrata</taxon>
        <taxon>Euteleostomi</taxon>
        <taxon>Actinopterygii</taxon>
        <taxon>Neopterygii</taxon>
        <taxon>Teleostei</taxon>
        <taxon>Protacanthopterygii</taxon>
        <taxon>Esociformes</taxon>
        <taxon>Umbridae</taxon>
        <taxon>Dallia</taxon>
    </lineage>
</organism>
<sequence>MGSVVFLLLIARHWINSVEGCSVDSAVTCAECLQLDPSCAWCAQENFTDSFLINGRCDTPEVLQRRGCLHDQVEFPVTSREVHQDRPLGKKTGAANGTQISPQKMSLKLRPGSEVTFQINVLQTDDYPVDIYYLMDLSASLADDLEIIKDLGSTLSKEMAKLTSKFALGFGSFIEKPVHPFIEIGPKYLINPCHGVDMVCPPTFGYKHVLPLSSDTDKFNHIIAKQRVSPNIDEPECGFDAIMQVAVCGDKIGWRNDSMRLLVFVSDADSHFGMDSKMAGIVTPNDGECHLDSNNEYSMSAHLEYPSLGQLMDKLVENNILLIFAVTEKQKENYENYAHFIPGAKVGLLADDSRNVLELILTAYKELRSEIELEVLGHTEDLHISFTAICQDGTVLPGHKKCSNVKTGDRVSFNVTVKLPKCLQDGPLRFHVKPVGFQDTLEVHLESLCSCACQRTTQPNSSHCGPGRGVLECGSCLCPPGFTGSRCECTEGNDQLSDCKAGDGAETCSGLGECFCGRCACQVSNFGRIYGPYCECNNFSCVRFRGELCGGHGDCDCGVCVCQSGWTGEFCNCSSAVDRCVSEDGVLCSGRGKCVCGKCLCSVPGASGEACERCPTCGDTCSSARSCVECHLQAEGPTEKCAQKCSVPHVFVNDSVEYDKTWSMACTLNSENECLISFNMVVEGVRSSVYYLQIYDCPEPPNIPMIILGVSLSVLCMGTILLVAWKLLVSVHDRKEVAKFEAERAKAKWQSDTNPLFRSSTCHCVNGDVVLDEKELSQFYKKGFFILESTQLKRCITSSSFSANLVLESCERPTRHMLWKWVSQHRLFNLGSSLCLGLNVSDTTQPLGTYECDLPLRTLWWRCMGNTLYGASQLKLSVAGRLVVVKRASYHEWRRFSTPGEGPCAYPYEEIHTLLGNGQGMPCVLPFRYNNRWHSECTAEGREDHHLWCATTSRYDRDEKWGFCPSQELTCDTFWEQITESGTCYQFNLYTVATWSQALSSCGAQGASLLSITGLTEQRYVRERLADRGVMAWIGLNHLTEGMGWQWSDGAPLAMANFSSGLSRSPVQDNRQCGVYNSGGDQWQSLSCESALPYICKKTPKNTRRAEPMHNWHYYGTVCSQGWLAHGRHCYKVLSEAGSWEDSSTACYSVGANLTSIHSLSDVEMLLELLANGSSSEVWIGLIKKAWSPAVEWSDGSSVDLTLWHRNQPSHSSGQLCAKADRKDGNWLLAPCDEQLPGVCRRAGRVPVQPMNRRDDGCPDNWWRKGHSCYLATEHEQSFADAAKGYYCPESLVTVENRFEQAFLNSLMSEVTPNGSVYYWTALQDQGQTGEYSWLGGTNGSTRPLVFTNWNRHQPVSAGGCVAMTGGQALGHWEVKDCKTQKALSVCKQSISGYEEALLPTVHMDANGPCLPGWESQSGLLYCYKCPMFRMPDSESNSVILRTVDAGSPISCHVQLTEVVDVQTKQCRFFLPSLPSQAFHSEKILMKRSWAGADFFCQALGAQLVSFHHYQEQVFVKELLQSLFDGTEGRWFWVGLNKRDPRSAGAWEWSDGTPVVSSFIEDKNQEDDGHNCAVYSDLTNALLPRPCNTRHEWICKVPRGLELKKTYWYNDQNEPWVFYRGAEYLFARKTFSWEVVNLACLMVGAQLLSVHSKLENLWILDRMQKNFPGTTYWWIGLSTDVVREEFSWSDESPLAYQNWVSGSSHDASAKNRKCVTMTSLTGMWSAGDCKGHHSYVCKRRTVSVVEIPREPHYIGGCPERWLYFGHKCLLLHLPNSPVEGKSWKDAQSICSSFQGTLVAIGDEIEQAYITMLLQGGTPGVWIGLRDEDTMKWTNGNPVSYTNWSPVEPKNSLMDEWLDGALPGDDPLCTVLSNNHNFHLTGKWYDEKCTESGYGFVCQKPQDPTKPPSHSYLHPLPDSIEYRNGSYRVVSGNMSWYEALNRCSELKSELVSIIDPFQQAFLTVLVNRLDFPHWIGLYSEDDGINYQWSDGRDTVFTHWDPTDGSDEDLLLGDCVYMDVSGGWRRADCDTPLPGALCHLPPPKSSAFATFEVVCPSTWVKFGASCYNFEPVLQRLTLQEAREHCRNKVNTSDVTTVGTEAENRFVMTLLGSYGFPHQTVWLGMSFNTDAHSLVWFDGSPVEYSNWHFKAPEPGHLTPDTCVSIRVSDGEWHLSHCTDRLGFVCKTTSDMIPEVEVEHLNGLHHSVVPVAVLVAVLLFAALSAVLLLAYRRNTARFRRLQSLGNAYYRQSDSQATDSDGNVLLTDLEPHSGE</sequence>
<protein>
    <submittedName>
        <fullName evidence="1">Uncharacterized protein</fullName>
    </submittedName>
</protein>